<sequence length="175" mass="18927">MPADSSAPAVFLSTFQKLVPTHLETPWAEEDGLGAGELEALLAASPAAEAAREANGESGSESDGVPIPLSLYEFHRALGNCPDLLETDHFFFDADELEIRDGFLMFLEDAEESTVWGLPVADAELPDPLVWRRSTGADAEHGVWTCEGGTFSEFAVDLLAWTFEDPEDPDNPGDE</sequence>
<gene>
    <name evidence="1" type="ORF">GCM10010977_19250</name>
</gene>
<organism evidence="1 2">
    <name type="scientific">Citricoccus zhacaiensis</name>
    <dbReference type="NCBI Taxonomy" id="489142"/>
    <lineage>
        <taxon>Bacteria</taxon>
        <taxon>Bacillati</taxon>
        <taxon>Actinomycetota</taxon>
        <taxon>Actinomycetes</taxon>
        <taxon>Micrococcales</taxon>
        <taxon>Micrococcaceae</taxon>
        <taxon>Citricoccus</taxon>
    </lineage>
</organism>
<evidence type="ECO:0000313" key="1">
    <source>
        <dbReference type="EMBL" id="GGO45772.1"/>
    </source>
</evidence>
<dbReference type="EMBL" id="BMLQ01000005">
    <property type="protein sequence ID" value="GGO45772.1"/>
    <property type="molecule type" value="Genomic_DNA"/>
</dbReference>
<accession>A0ABQ2M1K2</accession>
<evidence type="ECO:0008006" key="3">
    <source>
        <dbReference type="Google" id="ProtNLM"/>
    </source>
</evidence>
<comment type="caution">
    <text evidence="1">The sequence shown here is derived from an EMBL/GenBank/DDBJ whole genome shotgun (WGS) entry which is preliminary data.</text>
</comment>
<proteinExistence type="predicted"/>
<dbReference type="RefSeq" id="WP_188805963.1">
    <property type="nucleotide sequence ID" value="NZ_BAAAOU010000011.1"/>
</dbReference>
<evidence type="ECO:0000313" key="2">
    <source>
        <dbReference type="Proteomes" id="UP000642509"/>
    </source>
</evidence>
<name>A0ABQ2M1K2_9MICC</name>
<protein>
    <recommendedName>
        <fullName evidence="3">Knr4/Smi1-like domain-containing protein</fullName>
    </recommendedName>
</protein>
<dbReference type="Proteomes" id="UP000642509">
    <property type="component" value="Unassembled WGS sequence"/>
</dbReference>
<keyword evidence="2" id="KW-1185">Reference proteome</keyword>
<reference evidence="2" key="1">
    <citation type="journal article" date="2019" name="Int. J. Syst. Evol. Microbiol.">
        <title>The Global Catalogue of Microorganisms (GCM) 10K type strain sequencing project: providing services to taxonomists for standard genome sequencing and annotation.</title>
        <authorList>
            <consortium name="The Broad Institute Genomics Platform"/>
            <consortium name="The Broad Institute Genome Sequencing Center for Infectious Disease"/>
            <person name="Wu L."/>
            <person name="Ma J."/>
        </authorList>
    </citation>
    <scope>NUCLEOTIDE SEQUENCE [LARGE SCALE GENOMIC DNA]</scope>
    <source>
        <strain evidence="2">CGMCC 1.7064</strain>
    </source>
</reference>